<dbReference type="SUPFAM" id="SSF53697">
    <property type="entry name" value="SIS domain"/>
    <property type="match status" value="1"/>
</dbReference>
<gene>
    <name evidence="2" type="ORF">GCM10022402_13860</name>
</gene>
<accession>A0ABP7FBC1</accession>
<dbReference type="Pfam" id="PF13580">
    <property type="entry name" value="SIS_2"/>
    <property type="match status" value="1"/>
</dbReference>
<dbReference type="Gene3D" id="3.40.50.10490">
    <property type="entry name" value="Glucose-6-phosphate isomerase like protein, domain 1"/>
    <property type="match status" value="1"/>
</dbReference>
<dbReference type="EMBL" id="BAABDD010000005">
    <property type="protein sequence ID" value="GAA3734898.1"/>
    <property type="molecule type" value="Genomic_DNA"/>
</dbReference>
<proteinExistence type="predicted"/>
<comment type="caution">
    <text evidence="2">The sequence shown here is derived from an EMBL/GenBank/DDBJ whole genome shotgun (WGS) entry which is preliminary data.</text>
</comment>
<name>A0ABP7FBC1_9ACTN</name>
<dbReference type="PROSITE" id="PS51464">
    <property type="entry name" value="SIS"/>
    <property type="match status" value="1"/>
</dbReference>
<dbReference type="InterPro" id="IPR001347">
    <property type="entry name" value="SIS_dom"/>
</dbReference>
<dbReference type="Proteomes" id="UP001500908">
    <property type="component" value="Unassembled WGS sequence"/>
</dbReference>
<evidence type="ECO:0000313" key="2">
    <source>
        <dbReference type="EMBL" id="GAA3734898.1"/>
    </source>
</evidence>
<dbReference type="PANTHER" id="PTHR30390">
    <property type="entry name" value="SEDOHEPTULOSE 7-PHOSPHATE ISOMERASE / DNAA INITIATOR-ASSOCIATING FACTOR FOR REPLICATION INITIATION"/>
    <property type="match status" value="1"/>
</dbReference>
<dbReference type="CDD" id="cd05006">
    <property type="entry name" value="SIS_GmhA"/>
    <property type="match status" value="1"/>
</dbReference>
<evidence type="ECO:0000259" key="1">
    <source>
        <dbReference type="PROSITE" id="PS51464"/>
    </source>
</evidence>
<dbReference type="InterPro" id="IPR035461">
    <property type="entry name" value="GmhA/DiaA"/>
</dbReference>
<dbReference type="InterPro" id="IPR046348">
    <property type="entry name" value="SIS_dom_sf"/>
</dbReference>
<feature type="domain" description="SIS" evidence="1">
    <location>
        <begin position="68"/>
        <end position="223"/>
    </location>
</feature>
<dbReference type="RefSeq" id="WP_344968559.1">
    <property type="nucleotide sequence ID" value="NZ_BAABDD010000005.1"/>
</dbReference>
<dbReference type="InterPro" id="IPR050099">
    <property type="entry name" value="SIS_GmhA/DiaA_subfam"/>
</dbReference>
<keyword evidence="3" id="KW-1185">Reference proteome</keyword>
<protein>
    <submittedName>
        <fullName evidence="2">SIS domain-containing protein</fullName>
    </submittedName>
</protein>
<sequence>MTSDSLPGHAEDGHGLYPFLNGGTGRDLDSVMAEVRRSTVDKAMEIVALRRDIGAECGDEVARCAIAMAGRFAAGARLYVFGNGGSSTDAVDVATTFLHPPRGPALPALSLTGDVALVTALSNDVGFEAVFSRQIAALARPGDIAMGLSTSGGSANVVAALAEAGHRGLLTVGLAGYKGGRFAELDSIDHLFVVPSSSVHRIQEAQTTIYHLLWEMTARALEATPRREDVAGGGGVSIGEVSA</sequence>
<evidence type="ECO:0000313" key="3">
    <source>
        <dbReference type="Proteomes" id="UP001500908"/>
    </source>
</evidence>
<reference evidence="3" key="1">
    <citation type="journal article" date="2019" name="Int. J. Syst. Evol. Microbiol.">
        <title>The Global Catalogue of Microorganisms (GCM) 10K type strain sequencing project: providing services to taxonomists for standard genome sequencing and annotation.</title>
        <authorList>
            <consortium name="The Broad Institute Genomics Platform"/>
            <consortium name="The Broad Institute Genome Sequencing Center for Infectious Disease"/>
            <person name="Wu L."/>
            <person name="Ma J."/>
        </authorList>
    </citation>
    <scope>NUCLEOTIDE SEQUENCE [LARGE SCALE GENOMIC DNA]</scope>
    <source>
        <strain evidence="3">JCM 17137</strain>
    </source>
</reference>
<organism evidence="2 3">
    <name type="scientific">Salinactinospora qingdaonensis</name>
    <dbReference type="NCBI Taxonomy" id="702744"/>
    <lineage>
        <taxon>Bacteria</taxon>
        <taxon>Bacillati</taxon>
        <taxon>Actinomycetota</taxon>
        <taxon>Actinomycetes</taxon>
        <taxon>Streptosporangiales</taxon>
        <taxon>Nocardiopsidaceae</taxon>
        <taxon>Salinactinospora</taxon>
    </lineage>
</organism>